<dbReference type="Proteomes" id="UP000067626">
    <property type="component" value="Chromosome"/>
</dbReference>
<evidence type="ECO:0000313" key="5">
    <source>
        <dbReference type="Proteomes" id="UP000067626"/>
    </source>
</evidence>
<dbReference type="STRING" id="52.CMC5_010230"/>
<evidence type="ECO:0000259" key="3">
    <source>
        <dbReference type="PROSITE" id="PS50234"/>
    </source>
</evidence>
<proteinExistence type="predicted"/>
<evidence type="ECO:0000256" key="1">
    <source>
        <dbReference type="SAM" id="MobiDB-lite"/>
    </source>
</evidence>
<dbReference type="KEGG" id="ccro:CMC5_010230"/>
<evidence type="ECO:0000313" key="4">
    <source>
        <dbReference type="EMBL" id="AKT36902.1"/>
    </source>
</evidence>
<dbReference type="InterPro" id="IPR002035">
    <property type="entry name" value="VWF_A"/>
</dbReference>
<keyword evidence="5" id="KW-1185">Reference proteome</keyword>
<sequence length="395" mass="39591">MGSMKRITTASSLTTRQLALGLLFSTAAAIGVACGSSGGDATSDGGSEGQGAGNSTSSATGDGGAGGFIIDPTSGSGASSGTGFTECATSSDAATLVPLNMIIMFDRSGSMQSNNKWNSSTAALRAFIQSPEASGLRVALRFFPGTGCTGSSCNVNVCAQPAVDAAPLTSESAPTDAQEQLLISAITSETPNGGDTPIFAALSGATLWAKNYVAANPTEKAVVILVTDGEPNGCNQNSNAIAGIAEEAFTSAGIYTYAVGLQGSAPNLMNLIADRGGTGQGIFIGAGANAEQELLLALQAIQGSQLACDFQMPQSNDGQMINPNQINVVYTSEGGNEQIIGQVSSESACGANGGWYYDNPQNPATITLCPTTCQTAQGDNSGGIRIIVGCDTTPA</sequence>
<dbReference type="EMBL" id="CP012159">
    <property type="protein sequence ID" value="AKT36902.1"/>
    <property type="molecule type" value="Genomic_DNA"/>
</dbReference>
<name>A0A0K1E879_CHOCO</name>
<protein>
    <recommendedName>
        <fullName evidence="3">VWFA domain-containing protein</fullName>
    </recommendedName>
</protein>
<accession>A0A0K1E879</accession>
<keyword evidence="2" id="KW-0732">Signal</keyword>
<dbReference type="PROSITE" id="PS51257">
    <property type="entry name" value="PROKAR_LIPOPROTEIN"/>
    <property type="match status" value="1"/>
</dbReference>
<reference evidence="4 5" key="1">
    <citation type="submission" date="2015-07" db="EMBL/GenBank/DDBJ databases">
        <title>Genome analysis of myxobacterium Chondromyces crocatus Cm c5 reveals a high potential for natural compound synthesis and the genetic basis for the loss of fruiting body formation.</title>
        <authorList>
            <person name="Zaburannyi N."/>
            <person name="Bunk B."/>
            <person name="Maier J."/>
            <person name="Overmann J."/>
            <person name="Mueller R."/>
        </authorList>
    </citation>
    <scope>NUCLEOTIDE SEQUENCE [LARGE SCALE GENOMIC DNA]</scope>
    <source>
        <strain evidence="4 5">Cm c5</strain>
    </source>
</reference>
<gene>
    <name evidence="4" type="ORF">CMC5_010230</name>
</gene>
<dbReference type="InterPro" id="IPR036465">
    <property type="entry name" value="vWFA_dom_sf"/>
</dbReference>
<dbReference type="Pfam" id="PF13519">
    <property type="entry name" value="VWA_2"/>
    <property type="match status" value="1"/>
</dbReference>
<dbReference type="Gene3D" id="3.40.50.410">
    <property type="entry name" value="von Willebrand factor, type A domain"/>
    <property type="match status" value="1"/>
</dbReference>
<dbReference type="AlphaFoldDB" id="A0A0K1E879"/>
<feature type="chain" id="PRO_5005458998" description="VWFA domain-containing protein" evidence="2">
    <location>
        <begin position="30"/>
        <end position="395"/>
    </location>
</feature>
<feature type="signal peptide" evidence="2">
    <location>
        <begin position="1"/>
        <end position="29"/>
    </location>
</feature>
<feature type="region of interest" description="Disordered" evidence="1">
    <location>
        <begin position="39"/>
        <end position="82"/>
    </location>
</feature>
<evidence type="ECO:0000256" key="2">
    <source>
        <dbReference type="SAM" id="SignalP"/>
    </source>
</evidence>
<dbReference type="OrthoDB" id="5503557at2"/>
<dbReference type="SUPFAM" id="SSF53300">
    <property type="entry name" value="vWA-like"/>
    <property type="match status" value="1"/>
</dbReference>
<organism evidence="4 5">
    <name type="scientific">Chondromyces crocatus</name>
    <dbReference type="NCBI Taxonomy" id="52"/>
    <lineage>
        <taxon>Bacteria</taxon>
        <taxon>Pseudomonadati</taxon>
        <taxon>Myxococcota</taxon>
        <taxon>Polyangia</taxon>
        <taxon>Polyangiales</taxon>
        <taxon>Polyangiaceae</taxon>
        <taxon>Chondromyces</taxon>
    </lineage>
</organism>
<dbReference type="CDD" id="cd00198">
    <property type="entry name" value="vWFA"/>
    <property type="match status" value="1"/>
</dbReference>
<dbReference type="PROSITE" id="PS50234">
    <property type="entry name" value="VWFA"/>
    <property type="match status" value="1"/>
</dbReference>
<feature type="domain" description="VWFA" evidence="3">
    <location>
        <begin position="100"/>
        <end position="298"/>
    </location>
</feature>
<feature type="compositionally biased region" description="Low complexity" evidence="1">
    <location>
        <begin position="73"/>
        <end position="82"/>
    </location>
</feature>